<dbReference type="EMBL" id="CM023484">
    <property type="protein sequence ID" value="KAH6933446.1"/>
    <property type="molecule type" value="Genomic_DNA"/>
</dbReference>
<sequence length="210" mass="24380">MRALLYYGGIYLDGDVFVVQSLRRFLRYEATVSCQEHGSFGNMIMIFHKNSRFLRLYMDTYRQFNDSIWYFNGGHLPTRVLVEPHPHLGHRMYHGLESETDMLGMVYGPHAYPHWRNIFAVHTLYGFRGEVPTDPLYKVTLNESNIRDYDTPLGQMARSVLFGTSDFVPPHAPILSVAELAARVDRGENITKMKPEHQHPFFQNVLKGEK</sequence>
<dbReference type="Proteomes" id="UP000821845">
    <property type="component" value="Chromosome 4"/>
</dbReference>
<proteinExistence type="predicted"/>
<gene>
    <name evidence="1" type="ORF">HPB50_014878</name>
</gene>
<organism evidence="1 2">
    <name type="scientific">Hyalomma asiaticum</name>
    <name type="common">Tick</name>
    <dbReference type="NCBI Taxonomy" id="266040"/>
    <lineage>
        <taxon>Eukaryota</taxon>
        <taxon>Metazoa</taxon>
        <taxon>Ecdysozoa</taxon>
        <taxon>Arthropoda</taxon>
        <taxon>Chelicerata</taxon>
        <taxon>Arachnida</taxon>
        <taxon>Acari</taxon>
        <taxon>Parasitiformes</taxon>
        <taxon>Ixodida</taxon>
        <taxon>Ixodoidea</taxon>
        <taxon>Ixodidae</taxon>
        <taxon>Hyalomminae</taxon>
        <taxon>Hyalomma</taxon>
    </lineage>
</organism>
<comment type="caution">
    <text evidence="1">The sequence shown here is derived from an EMBL/GenBank/DDBJ whole genome shotgun (WGS) entry which is preliminary data.</text>
</comment>
<keyword evidence="2" id="KW-1185">Reference proteome</keyword>
<evidence type="ECO:0000313" key="1">
    <source>
        <dbReference type="EMBL" id="KAH6933446.1"/>
    </source>
</evidence>
<name>A0ACB7SHC5_HYAAI</name>
<accession>A0ACB7SHC5</accession>
<protein>
    <submittedName>
        <fullName evidence="1">Uncharacterized protein</fullName>
    </submittedName>
</protein>
<evidence type="ECO:0000313" key="2">
    <source>
        <dbReference type="Proteomes" id="UP000821845"/>
    </source>
</evidence>
<reference evidence="1" key="1">
    <citation type="submission" date="2020-05" db="EMBL/GenBank/DDBJ databases">
        <title>Large-scale comparative analyses of tick genomes elucidate their genetic diversity and vector capacities.</title>
        <authorList>
            <person name="Jia N."/>
            <person name="Wang J."/>
            <person name="Shi W."/>
            <person name="Du L."/>
            <person name="Sun Y."/>
            <person name="Zhan W."/>
            <person name="Jiang J."/>
            <person name="Wang Q."/>
            <person name="Zhang B."/>
            <person name="Ji P."/>
            <person name="Sakyi L.B."/>
            <person name="Cui X."/>
            <person name="Yuan T."/>
            <person name="Jiang B."/>
            <person name="Yang W."/>
            <person name="Lam T.T.-Y."/>
            <person name="Chang Q."/>
            <person name="Ding S."/>
            <person name="Wang X."/>
            <person name="Zhu J."/>
            <person name="Ruan X."/>
            <person name="Zhao L."/>
            <person name="Wei J."/>
            <person name="Que T."/>
            <person name="Du C."/>
            <person name="Cheng J."/>
            <person name="Dai P."/>
            <person name="Han X."/>
            <person name="Huang E."/>
            <person name="Gao Y."/>
            <person name="Liu J."/>
            <person name="Shao H."/>
            <person name="Ye R."/>
            <person name="Li L."/>
            <person name="Wei W."/>
            <person name="Wang X."/>
            <person name="Wang C."/>
            <person name="Yang T."/>
            <person name="Huo Q."/>
            <person name="Li W."/>
            <person name="Guo W."/>
            <person name="Chen H."/>
            <person name="Zhou L."/>
            <person name="Ni X."/>
            <person name="Tian J."/>
            <person name="Zhou Y."/>
            <person name="Sheng Y."/>
            <person name="Liu T."/>
            <person name="Pan Y."/>
            <person name="Xia L."/>
            <person name="Li J."/>
            <person name="Zhao F."/>
            <person name="Cao W."/>
        </authorList>
    </citation>
    <scope>NUCLEOTIDE SEQUENCE</scope>
    <source>
        <strain evidence="1">Hyas-2018</strain>
    </source>
</reference>